<dbReference type="OrthoDB" id="2427078at2759"/>
<dbReference type="InterPro" id="IPR011989">
    <property type="entry name" value="ARM-like"/>
</dbReference>
<evidence type="ECO:0000313" key="3">
    <source>
        <dbReference type="Proteomes" id="UP000266673"/>
    </source>
</evidence>
<dbReference type="EMBL" id="QKWP01002980">
    <property type="protein sequence ID" value="RIB01706.1"/>
    <property type="molecule type" value="Genomic_DNA"/>
</dbReference>
<dbReference type="Gene3D" id="1.25.10.10">
    <property type="entry name" value="Leucine-rich Repeat Variant"/>
    <property type="match status" value="1"/>
</dbReference>
<gene>
    <name evidence="2" type="ORF">C2G38_2126964</name>
</gene>
<keyword evidence="3" id="KW-1185">Reference proteome</keyword>
<dbReference type="AlphaFoldDB" id="A0A397U3T1"/>
<dbReference type="Pfam" id="PF08623">
    <property type="entry name" value="TIP120"/>
    <property type="match status" value="1"/>
</dbReference>
<dbReference type="InterPro" id="IPR013932">
    <property type="entry name" value="TATA-bd_TIP120"/>
</dbReference>
<proteinExistence type="predicted"/>
<name>A0A397U3T1_9GLOM</name>
<reference evidence="2 3" key="1">
    <citation type="submission" date="2018-06" db="EMBL/GenBank/DDBJ databases">
        <title>Comparative genomics reveals the genomic features of Rhizophagus irregularis, R. cerebriforme, R. diaphanum and Gigaspora rosea, and their symbiotic lifestyle signature.</title>
        <authorList>
            <person name="Morin E."/>
            <person name="San Clemente H."/>
            <person name="Chen E.C.H."/>
            <person name="De La Providencia I."/>
            <person name="Hainaut M."/>
            <person name="Kuo A."/>
            <person name="Kohler A."/>
            <person name="Murat C."/>
            <person name="Tang N."/>
            <person name="Roy S."/>
            <person name="Loubradou J."/>
            <person name="Henrissat B."/>
            <person name="Grigoriev I.V."/>
            <person name="Corradi N."/>
            <person name="Roux C."/>
            <person name="Martin F.M."/>
        </authorList>
    </citation>
    <scope>NUCLEOTIDE SEQUENCE [LARGE SCALE GENOMIC DNA]</scope>
    <source>
        <strain evidence="2 3">DAOM 194757</strain>
    </source>
</reference>
<organism evidence="2 3">
    <name type="scientific">Gigaspora rosea</name>
    <dbReference type="NCBI Taxonomy" id="44941"/>
    <lineage>
        <taxon>Eukaryota</taxon>
        <taxon>Fungi</taxon>
        <taxon>Fungi incertae sedis</taxon>
        <taxon>Mucoromycota</taxon>
        <taxon>Glomeromycotina</taxon>
        <taxon>Glomeromycetes</taxon>
        <taxon>Diversisporales</taxon>
        <taxon>Gigasporaceae</taxon>
        <taxon>Gigaspora</taxon>
    </lineage>
</organism>
<dbReference type="Proteomes" id="UP000266673">
    <property type="component" value="Unassembled WGS sequence"/>
</dbReference>
<feature type="domain" description="TATA-binding protein interacting (TIP20)" evidence="1">
    <location>
        <begin position="19"/>
        <end position="50"/>
    </location>
</feature>
<accession>A0A397U3T1</accession>
<evidence type="ECO:0000259" key="1">
    <source>
        <dbReference type="Pfam" id="PF08623"/>
    </source>
</evidence>
<comment type="caution">
    <text evidence="2">The sequence shown here is derived from an EMBL/GenBank/DDBJ whole genome shotgun (WGS) entry which is preliminary data.</text>
</comment>
<protein>
    <recommendedName>
        <fullName evidence="1">TATA-binding protein interacting (TIP20) domain-containing protein</fullName>
    </recommendedName>
</protein>
<evidence type="ECO:0000313" key="2">
    <source>
        <dbReference type="EMBL" id="RIB01706.1"/>
    </source>
</evidence>
<sequence>MSYFSPFDCLSTKSIFVCQSAYECMYTFLETCLDKLEIFNFLTRVIEGLSAISLSSRIQC</sequence>